<comment type="caution">
    <text evidence="1">The sequence shown here is derived from an EMBL/GenBank/DDBJ whole genome shotgun (WGS) entry which is preliminary data.</text>
</comment>
<gene>
    <name evidence="1" type="ORF">ACFQ1S_24245</name>
</gene>
<dbReference type="Gene3D" id="3.40.50.2000">
    <property type="entry name" value="Glycogen Phosphorylase B"/>
    <property type="match status" value="1"/>
</dbReference>
<dbReference type="SUPFAM" id="SSF53756">
    <property type="entry name" value="UDP-Glycosyltransferase/glycogen phosphorylase"/>
    <property type="match status" value="1"/>
</dbReference>
<dbReference type="PANTHER" id="PTHR48050">
    <property type="entry name" value="STEROL 3-BETA-GLUCOSYLTRANSFERASE"/>
    <property type="match status" value="1"/>
</dbReference>
<accession>A0ABW3MFM2</accession>
<organism evidence="1 2">
    <name type="scientific">Kibdelosporangium lantanae</name>
    <dbReference type="NCBI Taxonomy" id="1497396"/>
    <lineage>
        <taxon>Bacteria</taxon>
        <taxon>Bacillati</taxon>
        <taxon>Actinomycetota</taxon>
        <taxon>Actinomycetes</taxon>
        <taxon>Pseudonocardiales</taxon>
        <taxon>Pseudonocardiaceae</taxon>
        <taxon>Kibdelosporangium</taxon>
    </lineage>
</organism>
<dbReference type="InterPro" id="IPR050426">
    <property type="entry name" value="Glycosyltransferase_28"/>
</dbReference>
<name>A0ABW3MFM2_9PSEU</name>
<evidence type="ECO:0000313" key="1">
    <source>
        <dbReference type="EMBL" id="MFD1048419.1"/>
    </source>
</evidence>
<proteinExistence type="predicted"/>
<protein>
    <submittedName>
        <fullName evidence="1">Glycosyltransferase</fullName>
    </submittedName>
</protein>
<evidence type="ECO:0000313" key="2">
    <source>
        <dbReference type="Proteomes" id="UP001597045"/>
    </source>
</evidence>
<keyword evidence="2" id="KW-1185">Reference proteome</keyword>
<dbReference type="Proteomes" id="UP001597045">
    <property type="component" value="Unassembled WGS sequence"/>
</dbReference>
<dbReference type="PANTHER" id="PTHR48050:SF13">
    <property type="entry name" value="STEROL 3-BETA-GLUCOSYLTRANSFERASE UGT80A2"/>
    <property type="match status" value="1"/>
</dbReference>
<reference evidence="2" key="1">
    <citation type="journal article" date="2019" name="Int. J. Syst. Evol. Microbiol.">
        <title>The Global Catalogue of Microorganisms (GCM) 10K type strain sequencing project: providing services to taxonomists for standard genome sequencing and annotation.</title>
        <authorList>
            <consortium name="The Broad Institute Genomics Platform"/>
            <consortium name="The Broad Institute Genome Sequencing Center for Infectious Disease"/>
            <person name="Wu L."/>
            <person name="Ma J."/>
        </authorList>
    </citation>
    <scope>NUCLEOTIDE SEQUENCE [LARGE SCALE GENOMIC DNA]</scope>
    <source>
        <strain evidence="2">JCM 31486</strain>
    </source>
</reference>
<sequence>MSAWEDEDGRLSSVFRDALRRAGLRGVIQSGVAGLDGGHDDDDVVTIGNVSYDWLMPRVSAVVHRASAGTLAATLRAGLPCSSVPVAFDNLFWARRLVRLGVSSGFSSVRDVGVERLAYLMGRAAHDSGMRARAAGLASKLAADDGAGRILAELEENTHRRAGVARR</sequence>
<dbReference type="EMBL" id="JBHTIS010001584">
    <property type="protein sequence ID" value="MFD1048419.1"/>
    <property type="molecule type" value="Genomic_DNA"/>
</dbReference>